<feature type="chain" id="PRO_5028914487" description="Glucose/Sorbosone dehydrogenase domain-containing protein" evidence="1">
    <location>
        <begin position="22"/>
        <end position="651"/>
    </location>
</feature>
<accession>A0A6S7BGF3</accession>
<dbReference type="EMBL" id="CADIKM010000033">
    <property type="protein sequence ID" value="CAB3799579.1"/>
    <property type="molecule type" value="Genomic_DNA"/>
</dbReference>
<feature type="signal peptide" evidence="1">
    <location>
        <begin position="1"/>
        <end position="21"/>
    </location>
</feature>
<evidence type="ECO:0000313" key="4">
    <source>
        <dbReference type="Proteomes" id="UP000494115"/>
    </source>
</evidence>
<dbReference type="Proteomes" id="UP000494115">
    <property type="component" value="Unassembled WGS sequence"/>
</dbReference>
<dbReference type="InterPro" id="IPR011041">
    <property type="entry name" value="Quinoprot_gluc/sorb_DH_b-prop"/>
</dbReference>
<keyword evidence="1" id="KW-0732">Signal</keyword>
<dbReference type="InterPro" id="IPR011042">
    <property type="entry name" value="6-blade_b-propeller_TolB-like"/>
</dbReference>
<evidence type="ECO:0000259" key="2">
    <source>
        <dbReference type="Pfam" id="PF07995"/>
    </source>
</evidence>
<evidence type="ECO:0000313" key="3">
    <source>
        <dbReference type="EMBL" id="CAB3799579.1"/>
    </source>
</evidence>
<sequence>MISFLRGASCRVLGMCLLFLAACGGDGSGDGASGAAGSSGSSGGSGTAGALSLSVTGLPTDTAANVSVAGPGGFSRVVSRSDTLANLATGTYTVTADHVLNGTSLYSPTKRSQSATVTAGASAAVTIAYGPAETFRLTVAPVASGLTAPIFLTAPANDPRLFVVERAGQIRIVRDGTLLSTPYLDISALTSTDGERGFLSMAFDPAYASNGRFYVYYTAADGAITVSRFQVSSANPDVANPSGTVLLTVPHPGASNHNGGQLAFGPDGMLYLAPGDGGGSNDPAGNAQNKASLLGKMLRIDVGGNGYAIPSGNPFATGAGGRPEIWAVGLRNPWRFSFDITGQIYIADVGESEREEVNVAPATSGGLNYGWDRIEGTFCVGAATCDTTALTPPVFEYTHASGGCAILGGYVYRGAAVPEIQGRYFYTDLCTGRQQRRMQGSALRRAILERTPPMAGEQDAAIFETIGGTACKDFLIGRRKVVRHLRHDDQVETTRRPFVGHHPLFDCHVPMRGKPVPRERDGSFAQVPREERIAAQRKFGAEFAIRAAGLKRAPVTRVSQHRERQHPFALFVPARTESPRVIAGREQRIEMLGAGVHKCGSREPGVTTWLGAITGNAASLSQACHLACGVSRSGRMCEFRVSIRAWPIPVV</sequence>
<dbReference type="AlphaFoldDB" id="A0A6S7BGF3"/>
<protein>
    <recommendedName>
        <fullName evidence="2">Glucose/Sorbosone dehydrogenase domain-containing protein</fullName>
    </recommendedName>
</protein>
<dbReference type="PANTHER" id="PTHR19328">
    <property type="entry name" value="HEDGEHOG-INTERACTING PROTEIN"/>
    <property type="match status" value="1"/>
</dbReference>
<gene>
    <name evidence="3" type="ORF">LMG28138_04680</name>
</gene>
<name>A0A6S7BGF3_9BURK</name>
<dbReference type="PANTHER" id="PTHR19328:SF75">
    <property type="entry name" value="ALDOSE SUGAR DEHYDROGENASE YLII"/>
    <property type="match status" value="1"/>
</dbReference>
<proteinExistence type="predicted"/>
<dbReference type="PROSITE" id="PS51257">
    <property type="entry name" value="PROKAR_LIPOPROTEIN"/>
    <property type="match status" value="1"/>
</dbReference>
<evidence type="ECO:0000256" key="1">
    <source>
        <dbReference type="SAM" id="SignalP"/>
    </source>
</evidence>
<reference evidence="3 4" key="1">
    <citation type="submission" date="2020-04" db="EMBL/GenBank/DDBJ databases">
        <authorList>
            <person name="De Canck E."/>
        </authorList>
    </citation>
    <scope>NUCLEOTIDE SEQUENCE [LARGE SCALE GENOMIC DNA]</scope>
    <source>
        <strain evidence="3 4">LMG 28138</strain>
    </source>
</reference>
<dbReference type="Pfam" id="PF07995">
    <property type="entry name" value="GSDH"/>
    <property type="match status" value="1"/>
</dbReference>
<feature type="domain" description="Glucose/Sorbosone dehydrogenase" evidence="2">
    <location>
        <begin position="154"/>
        <end position="430"/>
    </location>
</feature>
<organism evidence="3 4">
    <name type="scientific">Pararobbsia alpina</name>
    <dbReference type="NCBI Taxonomy" id="621374"/>
    <lineage>
        <taxon>Bacteria</taxon>
        <taxon>Pseudomonadati</taxon>
        <taxon>Pseudomonadota</taxon>
        <taxon>Betaproteobacteria</taxon>
        <taxon>Burkholderiales</taxon>
        <taxon>Burkholderiaceae</taxon>
        <taxon>Pararobbsia</taxon>
    </lineage>
</organism>
<dbReference type="InterPro" id="IPR012938">
    <property type="entry name" value="Glc/Sorbosone_DH"/>
</dbReference>
<keyword evidence="4" id="KW-1185">Reference proteome</keyword>
<dbReference type="SUPFAM" id="SSF50952">
    <property type="entry name" value="Soluble quinoprotein glucose dehydrogenase"/>
    <property type="match status" value="1"/>
</dbReference>
<dbReference type="Gene3D" id="2.120.10.30">
    <property type="entry name" value="TolB, C-terminal domain"/>
    <property type="match status" value="1"/>
</dbReference>